<name>A0ABU0XZM8_9BURK</name>
<dbReference type="RefSeq" id="WP_307780392.1">
    <property type="nucleotide sequence ID" value="NZ_JAVFKP010000007.1"/>
</dbReference>
<proteinExistence type="predicted"/>
<protein>
    <submittedName>
        <fullName evidence="1">Uncharacterized protein</fullName>
    </submittedName>
</protein>
<dbReference type="EMBL" id="JAVFKP010000007">
    <property type="protein sequence ID" value="MDQ4628923.1"/>
    <property type="molecule type" value="Genomic_DNA"/>
</dbReference>
<dbReference type="Proteomes" id="UP001237592">
    <property type="component" value="Unassembled WGS sequence"/>
</dbReference>
<accession>A0ABU0XZM8</accession>
<sequence length="144" mass="16888">MEDKKIVEQITEALLSLEERGELVLTTTFPERAAELLFNTAIKAWLEETLKADEPIECTIPHLLKLTAGEIAARFGVEQHHAREIAYSYYKEWLKTRTMAEVAEIYWHETPFEIAGRAYYHIELGNPDNRDLDYLEWRKRRHAA</sequence>
<reference evidence="1 2" key="1">
    <citation type="submission" date="2023-08" db="EMBL/GenBank/DDBJ databases">
        <title>Draft genome sequence of Janthinobacterium lividum.</title>
        <authorList>
            <person name="Chun B.H."/>
            <person name="Lee Y."/>
        </authorList>
    </citation>
    <scope>NUCLEOTIDE SEQUENCE [LARGE SCALE GENOMIC DNA]</scope>
    <source>
        <strain evidence="1 2">AMJK</strain>
    </source>
</reference>
<organism evidence="1 2">
    <name type="scientific">Janthinobacterium lividum</name>
    <dbReference type="NCBI Taxonomy" id="29581"/>
    <lineage>
        <taxon>Bacteria</taxon>
        <taxon>Pseudomonadati</taxon>
        <taxon>Pseudomonadota</taxon>
        <taxon>Betaproteobacteria</taxon>
        <taxon>Burkholderiales</taxon>
        <taxon>Oxalobacteraceae</taxon>
        <taxon>Janthinobacterium</taxon>
    </lineage>
</organism>
<gene>
    <name evidence="1" type="ORF">RB624_23850</name>
</gene>
<evidence type="ECO:0000313" key="2">
    <source>
        <dbReference type="Proteomes" id="UP001237592"/>
    </source>
</evidence>
<comment type="caution">
    <text evidence="1">The sequence shown here is derived from an EMBL/GenBank/DDBJ whole genome shotgun (WGS) entry which is preliminary data.</text>
</comment>
<evidence type="ECO:0000313" key="1">
    <source>
        <dbReference type="EMBL" id="MDQ4628923.1"/>
    </source>
</evidence>
<keyword evidence="2" id="KW-1185">Reference proteome</keyword>